<dbReference type="RefSeq" id="WP_244919157.1">
    <property type="nucleotide sequence ID" value="NZ_BDUD01000001.1"/>
</dbReference>
<evidence type="ECO:0000313" key="2">
    <source>
        <dbReference type="EMBL" id="GBG17653.1"/>
    </source>
</evidence>
<keyword evidence="3" id="KW-1185">Reference proteome</keyword>
<organism evidence="2 3">
    <name type="scientific">Nostoc commune NIES-4072</name>
    <dbReference type="NCBI Taxonomy" id="2005467"/>
    <lineage>
        <taxon>Bacteria</taxon>
        <taxon>Bacillati</taxon>
        <taxon>Cyanobacteriota</taxon>
        <taxon>Cyanophyceae</taxon>
        <taxon>Nostocales</taxon>
        <taxon>Nostocaceae</taxon>
        <taxon>Nostoc</taxon>
    </lineage>
</organism>
<evidence type="ECO:0000259" key="1">
    <source>
        <dbReference type="Pfam" id="PF18480"/>
    </source>
</evidence>
<sequence>MTTVFAALYSDEDMSALVATLLRSRGLDITTVPEQATLGKTDREQLEFATSVGRCILTHNRVDFERLHLQYIEENKEHFGIIVVPQKNAYEVAQRIGILVSTLTADEIRNQLLYG</sequence>
<dbReference type="InterPro" id="IPR041049">
    <property type="entry name" value="DUF5615"/>
</dbReference>
<gene>
    <name evidence="2" type="ORF">NIES4072_13140</name>
</gene>
<proteinExistence type="predicted"/>
<dbReference type="EMBL" id="BDUD01000001">
    <property type="protein sequence ID" value="GBG17653.1"/>
    <property type="molecule type" value="Genomic_DNA"/>
</dbReference>
<dbReference type="Proteomes" id="UP000245124">
    <property type="component" value="Unassembled WGS sequence"/>
</dbReference>
<feature type="domain" description="DUF5615" evidence="1">
    <location>
        <begin position="8"/>
        <end position="109"/>
    </location>
</feature>
<accession>A0A2R5FN14</accession>
<protein>
    <recommendedName>
        <fullName evidence="1">DUF5615 domain-containing protein</fullName>
    </recommendedName>
</protein>
<reference evidence="2 3" key="1">
    <citation type="submission" date="2017-06" db="EMBL/GenBank/DDBJ databases">
        <title>Genome sequencing of cyanobaciteial culture collection at National Institute for Environmental Studies (NIES).</title>
        <authorList>
            <person name="Hirose Y."/>
            <person name="Shimura Y."/>
            <person name="Fujisawa T."/>
            <person name="Nakamura Y."/>
            <person name="Kawachi M."/>
        </authorList>
    </citation>
    <scope>NUCLEOTIDE SEQUENCE [LARGE SCALE GENOMIC DNA]</scope>
    <source>
        <strain evidence="2 3">NIES-4072</strain>
    </source>
</reference>
<name>A0A2R5FN14_NOSCO</name>
<evidence type="ECO:0000313" key="3">
    <source>
        <dbReference type="Proteomes" id="UP000245124"/>
    </source>
</evidence>
<dbReference type="AlphaFoldDB" id="A0A2R5FN14"/>
<comment type="caution">
    <text evidence="2">The sequence shown here is derived from an EMBL/GenBank/DDBJ whole genome shotgun (WGS) entry which is preliminary data.</text>
</comment>
<dbReference type="Pfam" id="PF18480">
    <property type="entry name" value="DUF5615"/>
    <property type="match status" value="1"/>
</dbReference>